<sequence>MPSPTPRPILAISRRTRSTPFTPRVEASGVQGYTVYNHMLLPTAFRSVEADYQHLKTHVQVWDVGCERQVEVKGPDAARLVQMMTPRDLSKAKIGQCLYAPLVDADGMLLNDPVILKLAEDRFWISVADSDVLLWTKGLAFGRGLDVVVSEPDVWPLAIQGPKAEVLASRIFGEEVRGIGFFRFRTLTFHGHPLIVARSGWSKQGGFEIYLDRADLGLPLWDACMTAGADLDVGPGCPNLIERIESGLLSYGNDMTIANNPLECGLDKYCQLDSATSCIGRDALRRIAAEGAARKIMGLRLEGGAPPACVAPWPVRVEDKKVGIVTSAAYSPDFGASLAFAMLERGHWEPGGVVVVETPAGLRRGVISPLPFARS</sequence>
<name>A0ABU5DXD4_9PROT</name>
<dbReference type="Proteomes" id="UP001271769">
    <property type="component" value="Unassembled WGS sequence"/>
</dbReference>
<dbReference type="SUPFAM" id="SSF101790">
    <property type="entry name" value="Aminomethyltransferase beta-barrel domain"/>
    <property type="match status" value="1"/>
</dbReference>
<dbReference type="InterPro" id="IPR027266">
    <property type="entry name" value="TrmE/GcvT-like"/>
</dbReference>
<dbReference type="NCBIfam" id="NF009133">
    <property type="entry name" value="PRK12486.1"/>
    <property type="match status" value="1"/>
</dbReference>
<proteinExistence type="predicted"/>
<dbReference type="Pfam" id="PF08669">
    <property type="entry name" value="GCV_T_C"/>
    <property type="match status" value="1"/>
</dbReference>
<dbReference type="SUPFAM" id="SSF103025">
    <property type="entry name" value="Folate-binding domain"/>
    <property type="match status" value="1"/>
</dbReference>
<gene>
    <name evidence="3" type="ORF">SMD31_08555</name>
</gene>
<dbReference type="InterPro" id="IPR028896">
    <property type="entry name" value="GcvT/YgfZ/DmdA"/>
</dbReference>
<dbReference type="InterPro" id="IPR006222">
    <property type="entry name" value="GCVT_N"/>
</dbReference>
<keyword evidence="4" id="KW-1185">Reference proteome</keyword>
<protein>
    <submittedName>
        <fullName evidence="3">Dimethylsulfoniopropionate demethylase</fullName>
    </submittedName>
</protein>
<evidence type="ECO:0000259" key="2">
    <source>
        <dbReference type="Pfam" id="PF08669"/>
    </source>
</evidence>
<evidence type="ECO:0000259" key="1">
    <source>
        <dbReference type="Pfam" id="PF01571"/>
    </source>
</evidence>
<comment type="caution">
    <text evidence="3">The sequence shown here is derived from an EMBL/GenBank/DDBJ whole genome shotgun (WGS) entry which is preliminary data.</text>
</comment>
<dbReference type="EMBL" id="JAXCLX010000001">
    <property type="protein sequence ID" value="MDY0871971.1"/>
    <property type="molecule type" value="Genomic_DNA"/>
</dbReference>
<dbReference type="InterPro" id="IPR013977">
    <property type="entry name" value="GcvT_C"/>
</dbReference>
<dbReference type="Pfam" id="PF01571">
    <property type="entry name" value="GCV_T"/>
    <property type="match status" value="1"/>
</dbReference>
<dbReference type="Gene3D" id="3.30.1360.120">
    <property type="entry name" value="Probable tRNA modification gtpase trme, domain 1"/>
    <property type="match status" value="1"/>
</dbReference>
<evidence type="ECO:0000313" key="4">
    <source>
        <dbReference type="Proteomes" id="UP001271769"/>
    </source>
</evidence>
<feature type="domain" description="GCVT N-terminal" evidence="1">
    <location>
        <begin position="24"/>
        <end position="273"/>
    </location>
</feature>
<dbReference type="InterPro" id="IPR029043">
    <property type="entry name" value="GcvT/YgfZ_C"/>
</dbReference>
<dbReference type="RefSeq" id="WP_320500393.1">
    <property type="nucleotide sequence ID" value="NZ_JAXCLX010000001.1"/>
</dbReference>
<evidence type="ECO:0000313" key="3">
    <source>
        <dbReference type="EMBL" id="MDY0871971.1"/>
    </source>
</evidence>
<organism evidence="3 4">
    <name type="scientific">Dongia rigui</name>
    <dbReference type="NCBI Taxonomy" id="940149"/>
    <lineage>
        <taxon>Bacteria</taxon>
        <taxon>Pseudomonadati</taxon>
        <taxon>Pseudomonadota</taxon>
        <taxon>Alphaproteobacteria</taxon>
        <taxon>Rhodospirillales</taxon>
        <taxon>Dongiaceae</taxon>
        <taxon>Dongia</taxon>
    </lineage>
</organism>
<dbReference type="PANTHER" id="PTHR43757">
    <property type="entry name" value="AMINOMETHYLTRANSFERASE"/>
    <property type="match status" value="1"/>
</dbReference>
<accession>A0ABU5DXD4</accession>
<reference evidence="3 4" key="1">
    <citation type="journal article" date="2013" name="Antonie Van Leeuwenhoek">
        <title>Dongia rigui sp. nov., isolated from freshwater of a large wetland in Korea.</title>
        <authorList>
            <person name="Baik K.S."/>
            <person name="Hwang Y.M."/>
            <person name="Choi J.S."/>
            <person name="Kwon J."/>
            <person name="Seong C.N."/>
        </authorList>
    </citation>
    <scope>NUCLEOTIDE SEQUENCE [LARGE SCALE GENOMIC DNA]</scope>
    <source>
        <strain evidence="3 4">04SU4-P</strain>
    </source>
</reference>
<feature type="domain" description="Aminomethyltransferase C-terminal" evidence="2">
    <location>
        <begin position="294"/>
        <end position="372"/>
    </location>
</feature>
<dbReference type="PIRSF" id="PIRSF006487">
    <property type="entry name" value="GcvT"/>
    <property type="match status" value="1"/>
</dbReference>
<dbReference type="PANTHER" id="PTHR43757:SF2">
    <property type="entry name" value="AMINOMETHYLTRANSFERASE, MITOCHONDRIAL"/>
    <property type="match status" value="1"/>
</dbReference>